<dbReference type="GO" id="GO:0045302">
    <property type="term" value="F:choloylglycine hydrolase activity"/>
    <property type="evidence" value="ECO:0007669"/>
    <property type="project" value="UniProtKB-EC"/>
</dbReference>
<organism evidence="11 12">
    <name type="scientific">Candidatus Gemmiger excrementavium</name>
    <dbReference type="NCBI Taxonomy" id="2838608"/>
    <lineage>
        <taxon>Bacteria</taxon>
        <taxon>Bacillati</taxon>
        <taxon>Bacillota</taxon>
        <taxon>Clostridia</taxon>
        <taxon>Eubacteriales</taxon>
        <taxon>Gemmiger</taxon>
    </lineage>
</organism>
<comment type="catalytic activity">
    <reaction evidence="8">
        <text>cholate + taurine = taurocholate + H2O</text>
        <dbReference type="Rhea" id="RHEA:47108"/>
        <dbReference type="ChEBI" id="CHEBI:15377"/>
        <dbReference type="ChEBI" id="CHEBI:29747"/>
        <dbReference type="ChEBI" id="CHEBI:36257"/>
        <dbReference type="ChEBI" id="CHEBI:507393"/>
    </reaction>
    <physiologicalReaction direction="right-to-left" evidence="8">
        <dbReference type="Rhea" id="RHEA:47110"/>
    </physiologicalReaction>
</comment>
<evidence type="ECO:0000313" key="12">
    <source>
        <dbReference type="Proteomes" id="UP000824031"/>
    </source>
</evidence>
<feature type="domain" description="Choloylglycine hydrolase/NAAA C-terminal" evidence="10">
    <location>
        <begin position="2"/>
        <end position="307"/>
    </location>
</feature>
<dbReference type="EC" id="3.5.1.24" evidence="5"/>
<dbReference type="AlphaFoldDB" id="A0A9D2F2X6"/>
<dbReference type="Pfam" id="PF02275">
    <property type="entry name" value="CBAH"/>
    <property type="match status" value="1"/>
</dbReference>
<comment type="caution">
    <text evidence="11">The sequence shown here is derived from an EMBL/GenBank/DDBJ whole genome shotgun (WGS) entry which is preliminary data.</text>
</comment>
<dbReference type="InterPro" id="IPR029055">
    <property type="entry name" value="Ntn_hydrolases_N"/>
</dbReference>
<dbReference type="PANTHER" id="PTHR35527:SF2">
    <property type="entry name" value="HYDROLASE"/>
    <property type="match status" value="1"/>
</dbReference>
<evidence type="ECO:0000256" key="4">
    <source>
        <dbReference type="ARBA" id="ARBA00023098"/>
    </source>
</evidence>
<proteinExistence type="inferred from homology"/>
<reference evidence="11" key="2">
    <citation type="submission" date="2021-04" db="EMBL/GenBank/DDBJ databases">
        <authorList>
            <person name="Gilroy R."/>
        </authorList>
    </citation>
    <scope>NUCLEOTIDE SEQUENCE</scope>
    <source>
        <strain evidence="11">3436</strain>
    </source>
</reference>
<accession>A0A9D2F2X6</accession>
<comment type="similarity">
    <text evidence="2">Belongs to the peptidase C59 family.</text>
</comment>
<dbReference type="CDD" id="cd00542">
    <property type="entry name" value="Ntn_PVA"/>
    <property type="match status" value="1"/>
</dbReference>
<dbReference type="InterPro" id="IPR052193">
    <property type="entry name" value="Peptidase_C59"/>
</dbReference>
<keyword evidence="4" id="KW-0443">Lipid metabolism</keyword>
<dbReference type="GO" id="GO:0006629">
    <property type="term" value="P:lipid metabolic process"/>
    <property type="evidence" value="ECO:0007669"/>
    <property type="project" value="UniProtKB-KW"/>
</dbReference>
<evidence type="ECO:0000256" key="3">
    <source>
        <dbReference type="ARBA" id="ARBA00022801"/>
    </source>
</evidence>
<evidence type="ECO:0000256" key="7">
    <source>
        <dbReference type="ARBA" id="ARBA00044806"/>
    </source>
</evidence>
<dbReference type="Gene3D" id="3.60.60.10">
    <property type="entry name" value="Penicillin V Acylase, Chain A"/>
    <property type="match status" value="1"/>
</dbReference>
<comment type="pathway">
    <text evidence="1">Lipid metabolism; bile acid biosynthesis.</text>
</comment>
<keyword evidence="3 11" id="KW-0378">Hydrolase</keyword>
<evidence type="ECO:0000259" key="10">
    <source>
        <dbReference type="Pfam" id="PF02275"/>
    </source>
</evidence>
<dbReference type="InterPro" id="IPR047711">
    <property type="entry name" value="CBAH"/>
</dbReference>
<evidence type="ECO:0000313" key="11">
    <source>
        <dbReference type="EMBL" id="HIZ47996.1"/>
    </source>
</evidence>
<evidence type="ECO:0000256" key="6">
    <source>
        <dbReference type="ARBA" id="ARBA00044804"/>
    </source>
</evidence>
<evidence type="ECO:0000256" key="9">
    <source>
        <dbReference type="ARBA" id="ARBA00048897"/>
    </source>
</evidence>
<dbReference type="EMBL" id="DXBO01000065">
    <property type="protein sequence ID" value="HIZ47996.1"/>
    <property type="molecule type" value="Genomic_DNA"/>
</dbReference>
<protein>
    <recommendedName>
        <fullName evidence="5">choloylglycine hydrolase</fullName>
        <ecNumber evidence="5">3.5.1.24</ecNumber>
    </recommendedName>
    <alternativeName>
        <fullName evidence="6">Bile salt hydrolase</fullName>
    </alternativeName>
    <alternativeName>
        <fullName evidence="7">Choloylglycine hydrolase</fullName>
    </alternativeName>
</protein>
<gene>
    <name evidence="11" type="primary">bsh</name>
    <name evidence="11" type="ORF">H9810_04680</name>
</gene>
<evidence type="ECO:0000256" key="1">
    <source>
        <dbReference type="ARBA" id="ARBA00004860"/>
    </source>
</evidence>
<evidence type="ECO:0000256" key="2">
    <source>
        <dbReference type="ARBA" id="ARBA00006625"/>
    </source>
</evidence>
<comment type="catalytic activity">
    <reaction evidence="9">
        <text>taurodeoxycholate + H2O = deoxycholate + taurine</text>
        <dbReference type="Rhea" id="RHEA:47556"/>
        <dbReference type="ChEBI" id="CHEBI:15377"/>
        <dbReference type="ChEBI" id="CHEBI:23614"/>
        <dbReference type="ChEBI" id="CHEBI:36261"/>
        <dbReference type="ChEBI" id="CHEBI:507393"/>
    </reaction>
    <physiologicalReaction direction="left-to-right" evidence="9">
        <dbReference type="Rhea" id="RHEA:47557"/>
    </physiologicalReaction>
</comment>
<evidence type="ECO:0000256" key="8">
    <source>
        <dbReference type="ARBA" id="ARBA00047285"/>
    </source>
</evidence>
<evidence type="ECO:0000256" key="5">
    <source>
        <dbReference type="ARBA" id="ARBA00044769"/>
    </source>
</evidence>
<sequence length="327" mass="35325">MCTSIAYSDRGLYGRNLDLDTPFGEQVVITPRDFPFTFHHLPPMPHHPALTGMATVAHNTPLYAEAANEHGLYMAGLYFPGNAHYFDAPDPAACNVAPFELIPLVLGRCKTLAQARELLATVRLVAEPFAPGFPLAPLHWHIADATGALVAEPMADGLHLYEDPAGVLTNNPPFPWHQTNLHNYRGLSTAAPANSLAPALELPLCGQGFGALGLPGDASPVSRYLRAVFTKAHAVFGPDRDCGIVQFFHVLDAVAMVRGTVTTDQGGCDETRYSSCIDAQTGTYYYKTYDSGSLHAVTMDEAARQGSDLRVYPLQARPLFHQDAPVA</sequence>
<dbReference type="SUPFAM" id="SSF56235">
    <property type="entry name" value="N-terminal nucleophile aminohydrolases (Ntn hydrolases)"/>
    <property type="match status" value="1"/>
</dbReference>
<reference evidence="11" key="1">
    <citation type="journal article" date="2021" name="PeerJ">
        <title>Extensive microbial diversity within the chicken gut microbiome revealed by metagenomics and culture.</title>
        <authorList>
            <person name="Gilroy R."/>
            <person name="Ravi A."/>
            <person name="Getino M."/>
            <person name="Pursley I."/>
            <person name="Horton D.L."/>
            <person name="Alikhan N.F."/>
            <person name="Baker D."/>
            <person name="Gharbi K."/>
            <person name="Hall N."/>
            <person name="Watson M."/>
            <person name="Adriaenssens E.M."/>
            <person name="Foster-Nyarko E."/>
            <person name="Jarju S."/>
            <person name="Secka A."/>
            <person name="Antonio M."/>
            <person name="Oren A."/>
            <person name="Chaudhuri R.R."/>
            <person name="La Ragione R."/>
            <person name="Hildebrand F."/>
            <person name="Pallen M.J."/>
        </authorList>
    </citation>
    <scope>NUCLEOTIDE SEQUENCE</scope>
    <source>
        <strain evidence="11">3436</strain>
    </source>
</reference>
<dbReference type="NCBIfam" id="NF038245">
    <property type="entry name" value="bile_salt_hydro"/>
    <property type="match status" value="1"/>
</dbReference>
<dbReference type="PANTHER" id="PTHR35527">
    <property type="entry name" value="CHOLOYLGLYCINE HYDROLASE"/>
    <property type="match status" value="1"/>
</dbReference>
<name>A0A9D2F2X6_9FIRM</name>
<dbReference type="Proteomes" id="UP000824031">
    <property type="component" value="Unassembled WGS sequence"/>
</dbReference>
<dbReference type="InterPro" id="IPR029132">
    <property type="entry name" value="CBAH/NAAA_C"/>
</dbReference>